<sequence>MQKYLNIQDLPLKTDQNDHSQMDFTEPYFRTFEIDEYDQLIEMGFRQGEIQELNDYLLCNPVYGNYNYLQEDNQLLTSYFHNSFDNQLYINISSLLEDVFTYDCWSGAVLWKHIFITSKYLNKNNFFFIPHDSNVYSYEGLYLTIDDCKIMIDKLRPVLDLIETEIFEEQIRDNSLQTDGLCFQHLF</sequence>
<dbReference type="EMBL" id="CAXDID020000211">
    <property type="protein sequence ID" value="CAL6056801.1"/>
    <property type="molecule type" value="Genomic_DNA"/>
</dbReference>
<gene>
    <name evidence="1" type="ORF">HINF_LOCUS21345</name>
    <name evidence="2" type="ORF">HINF_LOCUS47201</name>
</gene>
<keyword evidence="3" id="KW-1185">Reference proteome</keyword>
<evidence type="ECO:0000313" key="1">
    <source>
        <dbReference type="EMBL" id="CAI9933700.1"/>
    </source>
</evidence>
<protein>
    <submittedName>
        <fullName evidence="2">Hypothetical_protein</fullName>
    </submittedName>
</protein>
<reference evidence="1" key="1">
    <citation type="submission" date="2023-06" db="EMBL/GenBank/DDBJ databases">
        <authorList>
            <person name="Kurt Z."/>
        </authorList>
    </citation>
    <scope>NUCLEOTIDE SEQUENCE</scope>
</reference>
<evidence type="ECO:0000313" key="2">
    <source>
        <dbReference type="EMBL" id="CAL6056801.1"/>
    </source>
</evidence>
<reference evidence="2 3" key="2">
    <citation type="submission" date="2024-07" db="EMBL/GenBank/DDBJ databases">
        <authorList>
            <person name="Akdeniz Z."/>
        </authorList>
    </citation>
    <scope>NUCLEOTIDE SEQUENCE [LARGE SCALE GENOMIC DNA]</scope>
</reference>
<accession>A0AA86TXW3</accession>
<name>A0AA86TXW3_9EUKA</name>
<organism evidence="1">
    <name type="scientific">Hexamita inflata</name>
    <dbReference type="NCBI Taxonomy" id="28002"/>
    <lineage>
        <taxon>Eukaryota</taxon>
        <taxon>Metamonada</taxon>
        <taxon>Diplomonadida</taxon>
        <taxon>Hexamitidae</taxon>
        <taxon>Hexamitinae</taxon>
        <taxon>Hexamita</taxon>
    </lineage>
</organism>
<dbReference type="Proteomes" id="UP001642409">
    <property type="component" value="Unassembled WGS sequence"/>
</dbReference>
<dbReference type="AlphaFoldDB" id="A0AA86TXW3"/>
<evidence type="ECO:0000313" key="3">
    <source>
        <dbReference type="Proteomes" id="UP001642409"/>
    </source>
</evidence>
<comment type="caution">
    <text evidence="1">The sequence shown here is derived from an EMBL/GenBank/DDBJ whole genome shotgun (WGS) entry which is preliminary data.</text>
</comment>
<dbReference type="EMBL" id="CATOUU010000548">
    <property type="protein sequence ID" value="CAI9933700.1"/>
    <property type="molecule type" value="Genomic_DNA"/>
</dbReference>
<proteinExistence type="predicted"/>